<keyword evidence="1" id="KW-1133">Transmembrane helix</keyword>
<keyword evidence="1" id="KW-0472">Membrane</keyword>
<feature type="transmembrane region" description="Helical" evidence="1">
    <location>
        <begin position="12"/>
        <end position="32"/>
    </location>
</feature>
<evidence type="ECO:0000313" key="2">
    <source>
        <dbReference type="EMBL" id="GGW87925.1"/>
    </source>
</evidence>
<dbReference type="AlphaFoldDB" id="A0A918MYD5"/>
<dbReference type="RefSeq" id="WP_189385100.1">
    <property type="nucleotide sequence ID" value="NZ_BAABFY010000006.1"/>
</dbReference>
<evidence type="ECO:0000256" key="1">
    <source>
        <dbReference type="SAM" id="Phobius"/>
    </source>
</evidence>
<evidence type="ECO:0000313" key="3">
    <source>
        <dbReference type="Proteomes" id="UP000608345"/>
    </source>
</evidence>
<organism evidence="2 3">
    <name type="scientific">Advenella faeciporci</name>
    <dbReference type="NCBI Taxonomy" id="797535"/>
    <lineage>
        <taxon>Bacteria</taxon>
        <taxon>Pseudomonadati</taxon>
        <taxon>Pseudomonadota</taxon>
        <taxon>Betaproteobacteria</taxon>
        <taxon>Burkholderiales</taxon>
        <taxon>Alcaligenaceae</taxon>
    </lineage>
</organism>
<reference evidence="2" key="2">
    <citation type="submission" date="2020-09" db="EMBL/GenBank/DDBJ databases">
        <authorList>
            <person name="Sun Q."/>
            <person name="Kim S."/>
        </authorList>
    </citation>
    <scope>NUCLEOTIDE SEQUENCE</scope>
    <source>
        <strain evidence="2">KCTC 23732</strain>
    </source>
</reference>
<evidence type="ECO:0008006" key="4">
    <source>
        <dbReference type="Google" id="ProtNLM"/>
    </source>
</evidence>
<comment type="caution">
    <text evidence="2">The sequence shown here is derived from an EMBL/GenBank/DDBJ whole genome shotgun (WGS) entry which is preliminary data.</text>
</comment>
<protein>
    <recommendedName>
        <fullName evidence="4">Pilus assembly protein</fullName>
    </recommendedName>
</protein>
<keyword evidence="3" id="KW-1185">Reference proteome</keyword>
<sequence>MKRTLQSGQALAEGLVVMLVLLLFFVGIAWLGRLLDMGLQASHASHYGAFQLGREIPDINKAELASRFLLGQEKNWRDRRGNLLLNSDAIAITVDRTEKLNAFMQPGSNHAQASLLRKDWQIEDPGMARLSLSLTPLFTAARKQPDSKAALGLGLDFFDHFSLSIKRHTSILTGAGHAASDQAAHAHTSLGREGWQNAASLSYASGRKIQSFSQSVDAPWDRPQPVFDWLQPWQGMLPAHHLEQ</sequence>
<accession>A0A918MYD5</accession>
<keyword evidence="1" id="KW-0812">Transmembrane</keyword>
<dbReference type="Proteomes" id="UP000608345">
    <property type="component" value="Unassembled WGS sequence"/>
</dbReference>
<name>A0A918MYD5_9BURK</name>
<reference evidence="2" key="1">
    <citation type="journal article" date="2014" name="Int. J. Syst. Evol. Microbiol.">
        <title>Complete genome sequence of Corynebacterium casei LMG S-19264T (=DSM 44701T), isolated from a smear-ripened cheese.</title>
        <authorList>
            <consortium name="US DOE Joint Genome Institute (JGI-PGF)"/>
            <person name="Walter F."/>
            <person name="Albersmeier A."/>
            <person name="Kalinowski J."/>
            <person name="Ruckert C."/>
        </authorList>
    </citation>
    <scope>NUCLEOTIDE SEQUENCE</scope>
    <source>
        <strain evidence="2">KCTC 23732</strain>
    </source>
</reference>
<gene>
    <name evidence="2" type="ORF">GCM10011450_17350</name>
</gene>
<dbReference type="EMBL" id="BMYS01000011">
    <property type="protein sequence ID" value="GGW87925.1"/>
    <property type="molecule type" value="Genomic_DNA"/>
</dbReference>
<proteinExistence type="predicted"/>